<evidence type="ECO:0000256" key="6">
    <source>
        <dbReference type="RuleBase" id="RU003870"/>
    </source>
</evidence>
<dbReference type="InterPro" id="IPR036789">
    <property type="entry name" value="Ribosomal_uL6-like_a/b-dom_sf"/>
</dbReference>
<evidence type="ECO:0000256" key="1">
    <source>
        <dbReference type="ARBA" id="ARBA00009356"/>
    </source>
</evidence>
<dbReference type="SUPFAM" id="SSF56053">
    <property type="entry name" value="Ribosomal protein L6"/>
    <property type="match status" value="2"/>
</dbReference>
<dbReference type="FunFam" id="3.90.930.12:FF:000001">
    <property type="entry name" value="50S ribosomal protein L6"/>
    <property type="match status" value="1"/>
</dbReference>
<evidence type="ECO:0000313" key="9">
    <source>
        <dbReference type="Proteomes" id="UP000808388"/>
    </source>
</evidence>
<keyword evidence="4 6" id="KW-0699">rRNA-binding</keyword>
<keyword evidence="3 4" id="KW-0687">Ribonucleoprotein</keyword>
<comment type="similarity">
    <text evidence="1 4 5">Belongs to the universal ribosomal protein uL6 family.</text>
</comment>
<dbReference type="GO" id="GO:0003735">
    <property type="term" value="F:structural constituent of ribosome"/>
    <property type="evidence" value="ECO:0007669"/>
    <property type="project" value="UniProtKB-UniRule"/>
</dbReference>
<dbReference type="InterPro" id="IPR020040">
    <property type="entry name" value="Ribosomal_uL6_a/b-dom"/>
</dbReference>
<comment type="function">
    <text evidence="4 6">This protein binds to the 23S rRNA, and is important in its secondary structure. It is located near the subunit interface in the base of the L7/L12 stalk, and near the tRNA binding site of the peptidyltransferase center.</text>
</comment>
<evidence type="ECO:0000256" key="3">
    <source>
        <dbReference type="ARBA" id="ARBA00023274"/>
    </source>
</evidence>
<feature type="domain" description="Large ribosomal subunit protein uL6 alpha-beta" evidence="7">
    <location>
        <begin position="91"/>
        <end position="163"/>
    </location>
</feature>
<dbReference type="GO" id="GO:0002181">
    <property type="term" value="P:cytoplasmic translation"/>
    <property type="evidence" value="ECO:0007669"/>
    <property type="project" value="TreeGrafter"/>
</dbReference>
<dbReference type="HAMAP" id="MF_01365_B">
    <property type="entry name" value="Ribosomal_uL6_B"/>
    <property type="match status" value="1"/>
</dbReference>
<dbReference type="GO" id="GO:0022625">
    <property type="term" value="C:cytosolic large ribosomal subunit"/>
    <property type="evidence" value="ECO:0007669"/>
    <property type="project" value="UniProtKB-UniRule"/>
</dbReference>
<dbReference type="PANTHER" id="PTHR11655:SF14">
    <property type="entry name" value="LARGE RIBOSOMAL SUBUNIT PROTEIN UL6M"/>
    <property type="match status" value="1"/>
</dbReference>
<name>A0A9D6QU14_9BACT</name>
<proteinExistence type="inferred from homology"/>
<dbReference type="Proteomes" id="UP000808388">
    <property type="component" value="Unassembled WGS sequence"/>
</dbReference>
<dbReference type="PIRSF" id="PIRSF002162">
    <property type="entry name" value="Ribosomal_L6"/>
    <property type="match status" value="1"/>
</dbReference>
<dbReference type="PROSITE" id="PS00525">
    <property type="entry name" value="RIBOSOMAL_L6_1"/>
    <property type="match status" value="1"/>
</dbReference>
<comment type="caution">
    <text evidence="8">The sequence shown here is derived from an EMBL/GenBank/DDBJ whole genome shotgun (WGS) entry which is preliminary data.</text>
</comment>
<comment type="subunit">
    <text evidence="4">Part of the 50S ribosomal subunit.</text>
</comment>
<evidence type="ECO:0000256" key="2">
    <source>
        <dbReference type="ARBA" id="ARBA00022980"/>
    </source>
</evidence>
<dbReference type="InterPro" id="IPR019906">
    <property type="entry name" value="Ribosomal_uL6_bac-type"/>
</dbReference>
<dbReference type="NCBIfam" id="TIGR03654">
    <property type="entry name" value="L6_bact"/>
    <property type="match status" value="1"/>
</dbReference>
<evidence type="ECO:0000313" key="8">
    <source>
        <dbReference type="EMBL" id="MBI3627503.1"/>
    </source>
</evidence>
<dbReference type="InterPro" id="IPR000702">
    <property type="entry name" value="Ribosomal_uL6-like"/>
</dbReference>
<evidence type="ECO:0000256" key="5">
    <source>
        <dbReference type="RuleBase" id="RU003869"/>
    </source>
</evidence>
<dbReference type="PRINTS" id="PR00059">
    <property type="entry name" value="RIBOSOMALL6"/>
</dbReference>
<dbReference type="EMBL" id="JACQCQ010000008">
    <property type="protein sequence ID" value="MBI3627503.1"/>
    <property type="molecule type" value="Genomic_DNA"/>
</dbReference>
<dbReference type="Pfam" id="PF00347">
    <property type="entry name" value="Ribosomal_L6"/>
    <property type="match status" value="2"/>
</dbReference>
<evidence type="ECO:0000259" key="7">
    <source>
        <dbReference type="Pfam" id="PF00347"/>
    </source>
</evidence>
<protein>
    <recommendedName>
        <fullName evidence="4">Large ribosomal subunit protein uL6</fullName>
    </recommendedName>
</protein>
<sequence length="181" mass="19617">MSRIGKQPISVPGGVTVTLSGDEVKMKGPKGEIVRHIRPEIKVAVKDNQILINPAQKTKKTQAFWGLTRAILAHSIEGVLKGFEKKLELEGVGYRVNLEGKNLVFALGFSHPVMFDAPDGIQFKVEKNVITVSGFSKDAVGETAAKIRSLKKPEPYKGKGIHYLGETIRRKAGKKASTGAA</sequence>
<dbReference type="AlphaFoldDB" id="A0A9D6QU14"/>
<dbReference type="PANTHER" id="PTHR11655">
    <property type="entry name" value="60S/50S RIBOSOMAL PROTEIN L6/L9"/>
    <property type="match status" value="1"/>
</dbReference>
<dbReference type="Gene3D" id="3.90.930.12">
    <property type="entry name" value="Ribosomal protein L6, alpha-beta domain"/>
    <property type="match status" value="2"/>
</dbReference>
<accession>A0A9D6QU14</accession>
<reference evidence="8" key="1">
    <citation type="submission" date="2020-07" db="EMBL/GenBank/DDBJ databases">
        <title>Huge and variable diversity of episymbiotic CPR bacteria and DPANN archaea in groundwater ecosystems.</title>
        <authorList>
            <person name="He C.Y."/>
            <person name="Keren R."/>
            <person name="Whittaker M."/>
            <person name="Farag I.F."/>
            <person name="Doudna J."/>
            <person name="Cate J.H.D."/>
            <person name="Banfield J.F."/>
        </authorList>
    </citation>
    <scope>NUCLEOTIDE SEQUENCE</scope>
    <source>
        <strain evidence="8">NC_groundwater_972_Pr1_S-0.2um_49_27</strain>
    </source>
</reference>
<gene>
    <name evidence="4 8" type="primary">rplF</name>
    <name evidence="8" type="ORF">HY220_02010</name>
</gene>
<dbReference type="GO" id="GO:0019843">
    <property type="term" value="F:rRNA binding"/>
    <property type="evidence" value="ECO:0007669"/>
    <property type="project" value="UniProtKB-UniRule"/>
</dbReference>
<dbReference type="InterPro" id="IPR002358">
    <property type="entry name" value="Ribosomal_uL6_CS"/>
</dbReference>
<organism evidence="8 9">
    <name type="scientific">Candidatus Sungiibacteriota bacterium</name>
    <dbReference type="NCBI Taxonomy" id="2750080"/>
    <lineage>
        <taxon>Bacteria</taxon>
        <taxon>Candidatus Sungiibacteriota</taxon>
    </lineage>
</organism>
<feature type="domain" description="Large ribosomal subunit protein uL6 alpha-beta" evidence="7">
    <location>
        <begin position="11"/>
        <end position="82"/>
    </location>
</feature>
<keyword evidence="2 4" id="KW-0689">Ribosomal protein</keyword>
<keyword evidence="4 6" id="KW-0694">RNA-binding</keyword>
<evidence type="ECO:0000256" key="4">
    <source>
        <dbReference type="HAMAP-Rule" id="MF_01365"/>
    </source>
</evidence>